<dbReference type="Gene3D" id="2.60.40.10">
    <property type="entry name" value="Immunoglobulins"/>
    <property type="match status" value="1"/>
</dbReference>
<dbReference type="FunFam" id="2.60.40.10:FF:000774">
    <property type="entry name" value="Hepatitis A virus cellular receptor 1"/>
    <property type="match status" value="1"/>
</dbReference>
<evidence type="ECO:0000313" key="13">
    <source>
        <dbReference type="Proteomes" id="UP000261560"/>
    </source>
</evidence>
<proteinExistence type="inferred from homology"/>
<dbReference type="PaxDb" id="30732-ENSOMEP00000005167"/>
<keyword evidence="3" id="KW-0732">Signal</keyword>
<dbReference type="SUPFAM" id="SSF48726">
    <property type="entry name" value="Immunoglobulin"/>
    <property type="match status" value="1"/>
</dbReference>
<dbReference type="GO" id="GO:0043277">
    <property type="term" value="P:apoptotic cell clearance"/>
    <property type="evidence" value="ECO:0007669"/>
    <property type="project" value="TreeGrafter"/>
</dbReference>
<evidence type="ECO:0000256" key="4">
    <source>
        <dbReference type="ARBA" id="ARBA00022989"/>
    </source>
</evidence>
<keyword evidence="2 10" id="KW-0812">Transmembrane</keyword>
<dbReference type="Proteomes" id="UP000261560">
    <property type="component" value="Unplaced"/>
</dbReference>
<evidence type="ECO:0000256" key="9">
    <source>
        <dbReference type="ARBA" id="ARBA00038203"/>
    </source>
</evidence>
<evidence type="ECO:0000256" key="1">
    <source>
        <dbReference type="ARBA" id="ARBA00004479"/>
    </source>
</evidence>
<dbReference type="InterPro" id="IPR013783">
    <property type="entry name" value="Ig-like_fold"/>
</dbReference>
<evidence type="ECO:0000259" key="11">
    <source>
        <dbReference type="PROSITE" id="PS50835"/>
    </source>
</evidence>
<reference evidence="12" key="2">
    <citation type="submission" date="2025-09" db="UniProtKB">
        <authorList>
            <consortium name="Ensembl"/>
        </authorList>
    </citation>
    <scope>IDENTIFICATION</scope>
</reference>
<protein>
    <recommendedName>
        <fullName evidence="11">Ig-like domain-containing protein</fullName>
    </recommendedName>
</protein>
<dbReference type="GO" id="GO:0001786">
    <property type="term" value="F:phosphatidylserine binding"/>
    <property type="evidence" value="ECO:0007669"/>
    <property type="project" value="TreeGrafter"/>
</dbReference>
<dbReference type="Ensembl" id="ENSOMET00000007932.1">
    <property type="protein sequence ID" value="ENSOMEP00000005167.1"/>
    <property type="gene ID" value="ENSOMEG00000006155.1"/>
</dbReference>
<evidence type="ECO:0000256" key="3">
    <source>
        <dbReference type="ARBA" id="ARBA00022729"/>
    </source>
</evidence>
<evidence type="ECO:0000256" key="5">
    <source>
        <dbReference type="ARBA" id="ARBA00023136"/>
    </source>
</evidence>
<dbReference type="SMART" id="SM00409">
    <property type="entry name" value="IG"/>
    <property type="match status" value="1"/>
</dbReference>
<evidence type="ECO:0000256" key="7">
    <source>
        <dbReference type="ARBA" id="ARBA00023180"/>
    </source>
</evidence>
<dbReference type="GeneTree" id="ENSGT00940000161609"/>
<dbReference type="InterPro" id="IPR013106">
    <property type="entry name" value="Ig_V-set"/>
</dbReference>
<dbReference type="InterPro" id="IPR003599">
    <property type="entry name" value="Ig_sub"/>
</dbReference>
<keyword evidence="4 10" id="KW-1133">Transmembrane helix</keyword>
<comment type="similarity">
    <text evidence="9">Belongs to the immunoglobulin superfamily. TIM family.</text>
</comment>
<feature type="domain" description="Ig-like" evidence="11">
    <location>
        <begin position="34"/>
        <end position="147"/>
    </location>
</feature>
<organism evidence="12 13">
    <name type="scientific">Oryzias melastigma</name>
    <name type="common">Marine medaka</name>
    <dbReference type="NCBI Taxonomy" id="30732"/>
    <lineage>
        <taxon>Eukaryota</taxon>
        <taxon>Metazoa</taxon>
        <taxon>Chordata</taxon>
        <taxon>Craniata</taxon>
        <taxon>Vertebrata</taxon>
        <taxon>Euteleostomi</taxon>
        <taxon>Actinopterygii</taxon>
        <taxon>Neopterygii</taxon>
        <taxon>Teleostei</taxon>
        <taxon>Neoteleostei</taxon>
        <taxon>Acanthomorphata</taxon>
        <taxon>Ovalentaria</taxon>
        <taxon>Atherinomorphae</taxon>
        <taxon>Beloniformes</taxon>
        <taxon>Adrianichthyidae</taxon>
        <taxon>Oryziinae</taxon>
        <taxon>Oryzias</taxon>
    </lineage>
</organism>
<evidence type="ECO:0000256" key="8">
    <source>
        <dbReference type="ARBA" id="ARBA00023319"/>
    </source>
</evidence>
<dbReference type="PANTHER" id="PTHR46608">
    <property type="entry name" value="T-CELL IMMUNOGLOBULIN AND MUCIN DOMAIN-CONTAINING PROTEIN 4"/>
    <property type="match status" value="1"/>
</dbReference>
<evidence type="ECO:0000313" key="12">
    <source>
        <dbReference type="Ensembl" id="ENSOMEP00000005167.1"/>
    </source>
</evidence>
<dbReference type="InterPro" id="IPR036179">
    <property type="entry name" value="Ig-like_dom_sf"/>
</dbReference>
<dbReference type="STRING" id="30732.ENSOMEP00000005167"/>
<evidence type="ECO:0000256" key="2">
    <source>
        <dbReference type="ARBA" id="ARBA00022692"/>
    </source>
</evidence>
<dbReference type="PANTHER" id="PTHR46608:SF3">
    <property type="entry name" value="T-CELL IMMUNOGLOBULIN AND MUCIN DOMAIN-CONTAINING PROTEIN 4"/>
    <property type="match status" value="1"/>
</dbReference>
<keyword evidence="13" id="KW-1185">Reference proteome</keyword>
<keyword evidence="6" id="KW-1015">Disulfide bond</keyword>
<keyword evidence="5 10" id="KW-0472">Membrane</keyword>
<dbReference type="GO" id="GO:0060097">
    <property type="term" value="P:cytoskeletal rearrangement involved in phagocytosis, engulfment"/>
    <property type="evidence" value="ECO:0007669"/>
    <property type="project" value="TreeGrafter"/>
</dbReference>
<feature type="transmembrane region" description="Helical" evidence="10">
    <location>
        <begin position="164"/>
        <end position="183"/>
    </location>
</feature>
<sequence>MHRTICPAECVGDEIEYFLDSGHASTVSYTHVRPFSFSHLCVSASFEKVTGFIGHNITLPCLYNAQTYGVLRVCWGQDWVPMSKCSNTILSSKGEAVLFRQSPKYQLLGRVMEGDVSMTIVNAQRTDAGVYGCRVEIPGLLNDIKINIRLTMEEGWTHLDLCNIGKMSAIIFLPVILILAVLISKFKFTVRLSVISI</sequence>
<dbReference type="GO" id="GO:0016020">
    <property type="term" value="C:membrane"/>
    <property type="evidence" value="ECO:0007669"/>
    <property type="project" value="UniProtKB-SubCell"/>
</dbReference>
<dbReference type="AlphaFoldDB" id="A0A3B3BIZ7"/>
<reference evidence="12" key="1">
    <citation type="submission" date="2025-08" db="UniProtKB">
        <authorList>
            <consortium name="Ensembl"/>
        </authorList>
    </citation>
    <scope>IDENTIFICATION</scope>
</reference>
<dbReference type="PROSITE" id="PS50835">
    <property type="entry name" value="IG_LIKE"/>
    <property type="match status" value="1"/>
</dbReference>
<name>A0A3B3BIZ7_ORYME</name>
<evidence type="ECO:0000256" key="10">
    <source>
        <dbReference type="SAM" id="Phobius"/>
    </source>
</evidence>
<evidence type="ECO:0000256" key="6">
    <source>
        <dbReference type="ARBA" id="ARBA00023157"/>
    </source>
</evidence>
<accession>A0A3B3BIZ7</accession>
<comment type="subcellular location">
    <subcellularLocation>
        <location evidence="1">Membrane</location>
        <topology evidence="1">Single-pass type I membrane protein</topology>
    </subcellularLocation>
</comment>
<dbReference type="Pfam" id="PF07686">
    <property type="entry name" value="V-set"/>
    <property type="match status" value="1"/>
</dbReference>
<keyword evidence="7" id="KW-0325">Glycoprotein</keyword>
<keyword evidence="8" id="KW-0393">Immunoglobulin domain</keyword>
<dbReference type="InterPro" id="IPR007110">
    <property type="entry name" value="Ig-like_dom"/>
</dbReference>